<dbReference type="PANTHER" id="PTHR11717">
    <property type="entry name" value="LOW MOLECULAR WEIGHT PROTEIN TYROSINE PHOSPHATASE"/>
    <property type="match status" value="1"/>
</dbReference>
<dbReference type="Proteomes" id="UP000030848">
    <property type="component" value="Unassembled WGS sequence"/>
</dbReference>
<dbReference type="InterPro" id="IPR017867">
    <property type="entry name" value="Tyr_phospatase_low_mol_wt"/>
</dbReference>
<dbReference type="EMBL" id="JRZE01000004">
    <property type="protein sequence ID" value="KHF43979.1"/>
    <property type="molecule type" value="Genomic_DNA"/>
</dbReference>
<dbReference type="SMART" id="SM00226">
    <property type="entry name" value="LMWPc"/>
    <property type="match status" value="1"/>
</dbReference>
<keyword evidence="4" id="KW-0904">Protein phosphatase</keyword>
<dbReference type="InterPro" id="IPR023485">
    <property type="entry name" value="Ptyr_pPase"/>
</dbReference>
<evidence type="ECO:0000313" key="7">
    <source>
        <dbReference type="EMBL" id="KHF43979.1"/>
    </source>
</evidence>
<evidence type="ECO:0000256" key="1">
    <source>
        <dbReference type="ARBA" id="ARBA00011063"/>
    </source>
</evidence>
<dbReference type="AlphaFoldDB" id="A0A837D805"/>
<feature type="active site" description="Proton donor" evidence="5">
    <location>
        <position position="135"/>
    </location>
</feature>
<protein>
    <recommendedName>
        <fullName evidence="2">protein-tyrosine-phosphatase</fullName>
        <ecNumber evidence="2">3.1.3.48</ecNumber>
    </recommendedName>
</protein>
<dbReference type="CDD" id="cd16343">
    <property type="entry name" value="LMWPTP"/>
    <property type="match status" value="1"/>
</dbReference>
<keyword evidence="3 7" id="KW-0378">Hydrolase</keyword>
<feature type="active site" evidence="5">
    <location>
        <position position="24"/>
    </location>
</feature>
<evidence type="ECO:0000259" key="6">
    <source>
        <dbReference type="SMART" id="SM00226"/>
    </source>
</evidence>
<comment type="similarity">
    <text evidence="1">Belongs to the low molecular weight phosphotyrosine protein phosphatase family.</text>
</comment>
<dbReference type="GO" id="GO:0004725">
    <property type="term" value="F:protein tyrosine phosphatase activity"/>
    <property type="evidence" value="ECO:0007669"/>
    <property type="project" value="UniProtKB-EC"/>
</dbReference>
<dbReference type="InterPro" id="IPR050438">
    <property type="entry name" value="LMW_PTPase"/>
</dbReference>
<dbReference type="SUPFAM" id="SSF52788">
    <property type="entry name" value="Phosphotyrosine protein phosphatases I"/>
    <property type="match status" value="1"/>
</dbReference>
<comment type="caution">
    <text evidence="7">The sequence shown here is derived from an EMBL/GenBank/DDBJ whole genome shotgun (WGS) entry which is preliminary data.</text>
</comment>
<evidence type="ECO:0000256" key="5">
    <source>
        <dbReference type="PIRSR" id="PIRSR617867-1"/>
    </source>
</evidence>
<dbReference type="OMA" id="VCHGNIC"/>
<dbReference type="PANTHER" id="PTHR11717:SF7">
    <property type="entry name" value="LOW MOLECULAR WEIGHT PHOSPHOTYROSINE PROTEIN PHOSPHATASE"/>
    <property type="match status" value="1"/>
</dbReference>
<organism evidence="7 8">
    <name type="scientific">Saccharomonospora viridis</name>
    <dbReference type="NCBI Taxonomy" id="1852"/>
    <lineage>
        <taxon>Bacteria</taxon>
        <taxon>Bacillati</taxon>
        <taxon>Actinomycetota</taxon>
        <taxon>Actinomycetes</taxon>
        <taxon>Pseudonocardiales</taxon>
        <taxon>Pseudonocardiaceae</taxon>
        <taxon>Saccharomonospora</taxon>
    </lineage>
</organism>
<dbReference type="PRINTS" id="PR00719">
    <property type="entry name" value="LMWPTPASE"/>
</dbReference>
<gene>
    <name evidence="7" type="ORF">MINT15_22840</name>
</gene>
<dbReference type="EC" id="3.1.3.48" evidence="2"/>
<name>A0A837D805_9PSEU</name>
<evidence type="ECO:0000256" key="4">
    <source>
        <dbReference type="ARBA" id="ARBA00022912"/>
    </source>
</evidence>
<dbReference type="Pfam" id="PF01451">
    <property type="entry name" value="LMWPc"/>
    <property type="match status" value="1"/>
</dbReference>
<sequence>MADHSSSTNSPMDIVFVCSGNICRSPMAEIVLRHRLAEHGLSEAVSVRSAGTGAWHVGEPADPRARATLKAHGYSVDHTARQIGPEHLDADLLLVADKGHLKDVRSLLGDTEDPDKVRLLRSFDPTAPDDAEVPDPYYGGDEGFVEVLGMIERAVDGLIEWIRQNR</sequence>
<reference evidence="7 8" key="1">
    <citation type="submission" date="2014-10" db="EMBL/GenBank/DDBJ databases">
        <title>Genome sequence of Micropolyspora internatus JCM3315.</title>
        <authorList>
            <person name="Shin S.-K."/>
            <person name="Yi H."/>
        </authorList>
    </citation>
    <scope>NUCLEOTIDE SEQUENCE [LARGE SCALE GENOMIC DNA]</scope>
    <source>
        <strain evidence="7 8">JCM 3315</strain>
    </source>
</reference>
<dbReference type="OrthoDB" id="9784339at2"/>
<feature type="active site" description="Nucleophile" evidence="5">
    <location>
        <position position="18"/>
    </location>
</feature>
<proteinExistence type="inferred from homology"/>
<evidence type="ECO:0000256" key="2">
    <source>
        <dbReference type="ARBA" id="ARBA00013064"/>
    </source>
</evidence>
<dbReference type="RefSeq" id="WP_012796193.1">
    <property type="nucleotide sequence ID" value="NZ_CALJZO010000083.1"/>
</dbReference>
<dbReference type="Gene3D" id="3.40.50.2300">
    <property type="match status" value="1"/>
</dbReference>
<dbReference type="InterPro" id="IPR036196">
    <property type="entry name" value="Ptyr_pPase_sf"/>
</dbReference>
<evidence type="ECO:0000256" key="3">
    <source>
        <dbReference type="ARBA" id="ARBA00022801"/>
    </source>
</evidence>
<accession>A0A837D805</accession>
<feature type="domain" description="Phosphotyrosine protein phosphatase I" evidence="6">
    <location>
        <begin position="12"/>
        <end position="161"/>
    </location>
</feature>
<evidence type="ECO:0000313" key="8">
    <source>
        <dbReference type="Proteomes" id="UP000030848"/>
    </source>
</evidence>